<dbReference type="AlphaFoldDB" id="A0A9N8Z5G5"/>
<reference evidence="1" key="1">
    <citation type="submission" date="2021-06" db="EMBL/GenBank/DDBJ databases">
        <authorList>
            <person name="Kallberg Y."/>
            <person name="Tangrot J."/>
            <person name="Rosling A."/>
        </authorList>
    </citation>
    <scope>NUCLEOTIDE SEQUENCE</scope>
    <source>
        <strain evidence="1">AZ414A</strain>
    </source>
</reference>
<accession>A0A9N8Z5G5</accession>
<name>A0A9N8Z5G5_9GLOM</name>
<evidence type="ECO:0000313" key="2">
    <source>
        <dbReference type="Proteomes" id="UP000789706"/>
    </source>
</evidence>
<dbReference type="Proteomes" id="UP000789706">
    <property type="component" value="Unassembled WGS sequence"/>
</dbReference>
<organism evidence="1 2">
    <name type="scientific">Diversispora eburnea</name>
    <dbReference type="NCBI Taxonomy" id="1213867"/>
    <lineage>
        <taxon>Eukaryota</taxon>
        <taxon>Fungi</taxon>
        <taxon>Fungi incertae sedis</taxon>
        <taxon>Mucoromycota</taxon>
        <taxon>Glomeromycotina</taxon>
        <taxon>Glomeromycetes</taxon>
        <taxon>Diversisporales</taxon>
        <taxon>Diversisporaceae</taxon>
        <taxon>Diversispora</taxon>
    </lineage>
</organism>
<gene>
    <name evidence="1" type="ORF">DEBURN_LOCUS3341</name>
</gene>
<comment type="caution">
    <text evidence="1">The sequence shown here is derived from an EMBL/GenBank/DDBJ whole genome shotgun (WGS) entry which is preliminary data.</text>
</comment>
<protein>
    <submittedName>
        <fullName evidence="1">11886_t:CDS:1</fullName>
    </submittedName>
</protein>
<proteinExistence type="predicted"/>
<keyword evidence="2" id="KW-1185">Reference proteome</keyword>
<sequence>MENYSEEFEYCGDTSKRPTSEEIYDIIGKWDIYDEDSEIYKIFKKADKEMKSNINDEISTNLPGAYDVSTRPLSDHINTAKLLSRDSREDDLVIEWAVNINEISEELETNDSNLE</sequence>
<evidence type="ECO:0000313" key="1">
    <source>
        <dbReference type="EMBL" id="CAG8474723.1"/>
    </source>
</evidence>
<dbReference type="EMBL" id="CAJVPK010000210">
    <property type="protein sequence ID" value="CAG8474723.1"/>
    <property type="molecule type" value="Genomic_DNA"/>
</dbReference>